<organism evidence="2 3">
    <name type="scientific">Acrobeloides nanus</name>
    <dbReference type="NCBI Taxonomy" id="290746"/>
    <lineage>
        <taxon>Eukaryota</taxon>
        <taxon>Metazoa</taxon>
        <taxon>Ecdysozoa</taxon>
        <taxon>Nematoda</taxon>
        <taxon>Chromadorea</taxon>
        <taxon>Rhabditida</taxon>
        <taxon>Tylenchina</taxon>
        <taxon>Cephalobomorpha</taxon>
        <taxon>Cephaloboidea</taxon>
        <taxon>Cephalobidae</taxon>
        <taxon>Acrobeloides</taxon>
    </lineage>
</organism>
<evidence type="ECO:0000256" key="1">
    <source>
        <dbReference type="SAM" id="Phobius"/>
    </source>
</evidence>
<feature type="transmembrane region" description="Helical" evidence="1">
    <location>
        <begin position="237"/>
        <end position="257"/>
    </location>
</feature>
<name>A0A914BVX6_9BILA</name>
<accession>A0A914BVX6</accession>
<evidence type="ECO:0000313" key="2">
    <source>
        <dbReference type="Proteomes" id="UP000887540"/>
    </source>
</evidence>
<dbReference type="AlphaFoldDB" id="A0A914BVX6"/>
<sequence>MHDSGSDSDYSGASLATILLPDSDYVSDSEFASVSSWCSEIDIGSIAPQTARSGSLSPPRRRDVVPTLVPFTIVSEKPDVAQAQVMLSNLSDKIINFKFKSLHENRITAYPSGSGSILPHGVSKCYLSWQLPENLNNVTEMLPKRLLLITSAINEDVAVDGNERMKTTSTRLLACLTTKENEINQNKKQVFLLDIHGYGQSVNMKEQSVGTAVVAKRSELLAKTQKDVVPSFDCTEYLPAASISITVFVILLMAYFFNHV</sequence>
<keyword evidence="2" id="KW-1185">Reference proteome</keyword>
<evidence type="ECO:0000313" key="3">
    <source>
        <dbReference type="WBParaSite" id="ACRNAN_Path_1124.g4341.t1"/>
    </source>
</evidence>
<proteinExistence type="predicted"/>
<protein>
    <submittedName>
        <fullName evidence="3">Uncharacterized protein</fullName>
    </submittedName>
</protein>
<keyword evidence="1" id="KW-1133">Transmembrane helix</keyword>
<dbReference type="Proteomes" id="UP000887540">
    <property type="component" value="Unplaced"/>
</dbReference>
<keyword evidence="1" id="KW-0472">Membrane</keyword>
<reference evidence="3" key="1">
    <citation type="submission" date="2022-11" db="UniProtKB">
        <authorList>
            <consortium name="WormBaseParasite"/>
        </authorList>
    </citation>
    <scope>IDENTIFICATION</scope>
</reference>
<dbReference type="WBParaSite" id="ACRNAN_Path_1124.g4341.t1">
    <property type="protein sequence ID" value="ACRNAN_Path_1124.g4341.t1"/>
    <property type="gene ID" value="ACRNAN_Path_1124.g4341"/>
</dbReference>
<keyword evidence="1" id="KW-0812">Transmembrane</keyword>